<name>A0A501WL92_9RHOB</name>
<evidence type="ECO:0000313" key="3">
    <source>
        <dbReference type="Proteomes" id="UP000319255"/>
    </source>
</evidence>
<gene>
    <name evidence="2" type="ORF">FJM51_19140</name>
</gene>
<dbReference type="SUPFAM" id="SSF103515">
    <property type="entry name" value="Autotransporter"/>
    <property type="match status" value="1"/>
</dbReference>
<dbReference type="InterPro" id="IPR036709">
    <property type="entry name" value="Autotransporte_beta_dom_sf"/>
</dbReference>
<sequence length="350" mass="37706">MATPGSAARRALWTERAERPILRRSTLSRSQMIRNHFRALPLLGLLALPSGARADRLEDLTGLSIERHAQGALAVLGISAVPSETASALEFNTGTRPGGQSDFQAAQLGAGITLSEAFPLYLEGYIGYDRYDPHFTVTDGTQSARLRPKWTGFAATGGIGWDFRLTDALVLRPMANVALGQVVSDTSFVAQFIANRIGAEDAAFLRDGGLTAGGLGGSLVLAYDRSWENDLQAEYTLRYTYLHLEPIGGDRDIVASAEASTLALWSRLRMPTGIEAFGGPLRTVAEFSASWLPGDQGEILNTDWLAQTGYGIEFDVSRTGLPLVTKGRLVFRYSFGEHLTGYGLGLAASF</sequence>
<evidence type="ECO:0000259" key="1">
    <source>
        <dbReference type="Pfam" id="PF03797"/>
    </source>
</evidence>
<feature type="domain" description="Autotransporter" evidence="1">
    <location>
        <begin position="95"/>
        <end position="184"/>
    </location>
</feature>
<keyword evidence="3" id="KW-1185">Reference proteome</keyword>
<organism evidence="2 3">
    <name type="scientific">Amaricoccus solimangrovi</name>
    <dbReference type="NCBI Taxonomy" id="2589815"/>
    <lineage>
        <taxon>Bacteria</taxon>
        <taxon>Pseudomonadati</taxon>
        <taxon>Pseudomonadota</taxon>
        <taxon>Alphaproteobacteria</taxon>
        <taxon>Rhodobacterales</taxon>
        <taxon>Paracoccaceae</taxon>
        <taxon>Amaricoccus</taxon>
    </lineage>
</organism>
<dbReference type="AlphaFoldDB" id="A0A501WL92"/>
<dbReference type="OrthoDB" id="8579419at2"/>
<dbReference type="Gene3D" id="2.40.128.130">
    <property type="entry name" value="Autotransporter beta-domain"/>
    <property type="match status" value="1"/>
</dbReference>
<dbReference type="Pfam" id="PF03797">
    <property type="entry name" value="Autotransporter"/>
    <property type="match status" value="1"/>
</dbReference>
<accession>A0A501WL92</accession>
<comment type="caution">
    <text evidence="2">The sequence shown here is derived from an EMBL/GenBank/DDBJ whole genome shotgun (WGS) entry which is preliminary data.</text>
</comment>
<dbReference type="Proteomes" id="UP000319255">
    <property type="component" value="Unassembled WGS sequence"/>
</dbReference>
<proteinExistence type="predicted"/>
<protein>
    <submittedName>
        <fullName evidence="2">Autotransporter outer membrane beta-barrel domain-containing protein</fullName>
    </submittedName>
</protein>
<evidence type="ECO:0000313" key="2">
    <source>
        <dbReference type="EMBL" id="TPE47987.1"/>
    </source>
</evidence>
<dbReference type="InterPro" id="IPR005546">
    <property type="entry name" value="Autotransporte_beta"/>
</dbReference>
<reference evidence="2 3" key="1">
    <citation type="submission" date="2019-06" db="EMBL/GenBank/DDBJ databases">
        <title>A novel bacterium of genus Amaricoccus, isolated from marine sediment.</title>
        <authorList>
            <person name="Huang H."/>
            <person name="Mo K."/>
            <person name="Hu Y."/>
        </authorList>
    </citation>
    <scope>NUCLEOTIDE SEQUENCE [LARGE SCALE GENOMIC DNA]</scope>
    <source>
        <strain evidence="2 3">HB172011</strain>
    </source>
</reference>
<dbReference type="EMBL" id="VFRP01000026">
    <property type="protein sequence ID" value="TPE47987.1"/>
    <property type="molecule type" value="Genomic_DNA"/>
</dbReference>